<name>A0A4Q4KNM1_9FLAO</name>
<dbReference type="NCBIfam" id="NF008750">
    <property type="entry name" value="PRK11784.1-2"/>
    <property type="match status" value="1"/>
</dbReference>
<dbReference type="InterPro" id="IPR001763">
    <property type="entry name" value="Rhodanese-like_dom"/>
</dbReference>
<dbReference type="PROSITE" id="PS50206">
    <property type="entry name" value="RHODANESE_3"/>
    <property type="match status" value="1"/>
</dbReference>
<evidence type="ECO:0000313" key="4">
    <source>
        <dbReference type="Proteomes" id="UP000293952"/>
    </source>
</evidence>
<dbReference type="PANTHER" id="PTHR30401">
    <property type="entry name" value="TRNA 2-SELENOURIDINE SYNTHASE"/>
    <property type="match status" value="1"/>
</dbReference>
<organism evidence="3 4">
    <name type="scientific">Brumimicrobium glaciale</name>
    <dbReference type="NCBI Taxonomy" id="200475"/>
    <lineage>
        <taxon>Bacteria</taxon>
        <taxon>Pseudomonadati</taxon>
        <taxon>Bacteroidota</taxon>
        <taxon>Flavobacteriia</taxon>
        <taxon>Flavobacteriales</taxon>
        <taxon>Crocinitomicaceae</taxon>
        <taxon>Brumimicrobium</taxon>
    </lineage>
</organism>
<feature type="domain" description="Rhodanese" evidence="2">
    <location>
        <begin position="13"/>
        <end position="135"/>
    </location>
</feature>
<dbReference type="InterPro" id="IPR058840">
    <property type="entry name" value="AAA_SelU"/>
</dbReference>
<dbReference type="Pfam" id="PF26341">
    <property type="entry name" value="AAA_SelU"/>
    <property type="match status" value="1"/>
</dbReference>
<dbReference type="Gene3D" id="3.40.250.10">
    <property type="entry name" value="Rhodanese-like domain"/>
    <property type="match status" value="1"/>
</dbReference>
<dbReference type="PANTHER" id="PTHR30401:SF0">
    <property type="entry name" value="TRNA 2-SELENOURIDINE SYNTHASE"/>
    <property type="match status" value="1"/>
</dbReference>
<dbReference type="OrthoDB" id="9808735at2"/>
<dbReference type="GO" id="GO:0002098">
    <property type="term" value="P:tRNA wobble uridine modification"/>
    <property type="evidence" value="ECO:0007669"/>
    <property type="project" value="InterPro"/>
</dbReference>
<protein>
    <submittedName>
        <fullName evidence="3">tRNA 2-selenouridine(34) synthase MnmH</fullName>
    </submittedName>
</protein>
<comment type="caution">
    <text evidence="3">The sequence shown here is derived from an EMBL/GenBank/DDBJ whole genome shotgun (WGS) entry which is preliminary data.</text>
</comment>
<accession>A0A4Q4KNM1</accession>
<evidence type="ECO:0000259" key="2">
    <source>
        <dbReference type="PROSITE" id="PS50206"/>
    </source>
</evidence>
<evidence type="ECO:0000313" key="3">
    <source>
        <dbReference type="EMBL" id="RYM34758.1"/>
    </source>
</evidence>
<gene>
    <name evidence="3" type="primary">mnmH</name>
    <name evidence="3" type="ORF">ERX46_05125</name>
</gene>
<keyword evidence="1" id="KW-0711">Selenium</keyword>
<evidence type="ECO:0000256" key="1">
    <source>
        <dbReference type="ARBA" id="ARBA00023266"/>
    </source>
</evidence>
<dbReference type="NCBIfam" id="TIGR03167">
    <property type="entry name" value="tRNA_sel_U_synt"/>
    <property type="match status" value="1"/>
</dbReference>
<dbReference type="Proteomes" id="UP000293952">
    <property type="component" value="Unassembled WGS sequence"/>
</dbReference>
<dbReference type="InterPro" id="IPR017582">
    <property type="entry name" value="SelU"/>
</dbReference>
<dbReference type="SMART" id="SM00450">
    <property type="entry name" value="RHOD"/>
    <property type="match status" value="1"/>
</dbReference>
<dbReference type="GO" id="GO:0043828">
    <property type="term" value="F:tRNA 2-selenouridine synthase activity"/>
    <property type="evidence" value="ECO:0007669"/>
    <property type="project" value="InterPro"/>
</dbReference>
<reference evidence="3 4" key="1">
    <citation type="submission" date="2019-02" db="EMBL/GenBank/DDBJ databases">
        <title>Genome sequence of the sea-ice species Brumimicrobium glaciale.</title>
        <authorList>
            <person name="Bowman J.P."/>
        </authorList>
    </citation>
    <scope>NUCLEOTIDE SEQUENCE [LARGE SCALE GENOMIC DNA]</scope>
    <source>
        <strain evidence="3 4">IC156</strain>
    </source>
</reference>
<dbReference type="SUPFAM" id="SSF52821">
    <property type="entry name" value="Rhodanese/Cell cycle control phosphatase"/>
    <property type="match status" value="1"/>
</dbReference>
<dbReference type="RefSeq" id="WP_130092767.1">
    <property type="nucleotide sequence ID" value="NZ_SETE01000002.1"/>
</dbReference>
<dbReference type="Pfam" id="PF00581">
    <property type="entry name" value="Rhodanese"/>
    <property type="match status" value="1"/>
</dbReference>
<keyword evidence="4" id="KW-1185">Reference proteome</keyword>
<dbReference type="EMBL" id="SETE01000002">
    <property type="protein sequence ID" value="RYM34758.1"/>
    <property type="molecule type" value="Genomic_DNA"/>
</dbReference>
<dbReference type="InterPro" id="IPR036873">
    <property type="entry name" value="Rhodanese-like_dom_sf"/>
</dbReference>
<sequence>MKQIITVDFYYQNLEHIPIIDVRSPGEFEKGHIPNAHNIDLFTNEERAIVGTAYKKESKERAIELGYEFVIPKLNDFFTQSVGVAPENEVVVHCWRGGMRSNAFADHLIENGFNKVYVIEKGYKAFRNYVLHYFEQPFNLKILGGYTGTGKTEILHFLENKGRQVIDLEGLANHRGSAFGGIDLQPQPTTEQFENNLCSKLRSLNPILPIWIEDESRIIGTVIIPNLFYIKMKEMPVYFLNVPIEKRIEHLVDTYASLSQDKLADAIGRIGKKLGYDKAKFALDALENKNYYKVVEIILFYYDKYYLKGLQKRQESSIQELEITSANHEEIADILIRLIDENNG</sequence>
<proteinExistence type="predicted"/>
<dbReference type="AlphaFoldDB" id="A0A4Q4KNM1"/>